<dbReference type="Pfam" id="PF07394">
    <property type="entry name" value="DUF1501"/>
    <property type="match status" value="1"/>
</dbReference>
<organism evidence="1 2">
    <name type="scientific">Litoreibacter albidus</name>
    <dbReference type="NCBI Taxonomy" id="670155"/>
    <lineage>
        <taxon>Bacteria</taxon>
        <taxon>Pseudomonadati</taxon>
        <taxon>Pseudomonadota</taxon>
        <taxon>Alphaproteobacteria</taxon>
        <taxon>Rhodobacterales</taxon>
        <taxon>Roseobacteraceae</taxon>
        <taxon>Litoreibacter</taxon>
    </lineage>
</organism>
<evidence type="ECO:0000313" key="1">
    <source>
        <dbReference type="EMBL" id="SDX14425.1"/>
    </source>
</evidence>
<dbReference type="STRING" id="670155.SAMN04488001_2500"/>
<dbReference type="InterPro" id="IPR019546">
    <property type="entry name" value="TAT_signal_bac_arc"/>
</dbReference>
<sequence>MAGSISRRRFLVRGAALGCSAAASPLMTPMTFAQAPGENRLVVIILRGAMDGLDVVRPLGDPLLRQYRAGLGMARDHGATDLDGFFALHPALSALMPLWQQGDLAAAHAVSTPYRDKRSHFDGQDLLEAGTGMDVDAAQSRDGWLNRMLQILPNAGSETAFAIGRSDMKLVAGRAPVSSWSPDARLDMSPQARLLLEQIYHDDPLFHGTSMDAIAIAESLGLASDDSFGMSGKGMREAVKSAQAAGDASVLASFAARRLNEASRIAAFSLGGWDTHRAQTRGIGRALSGLQDAILTLKQELGAHWDKTAVVAVTEFGRTARENGTRGTDHGTGGAMILAGGAIRGGRVYGDWPGLEEAALYARRDLMPTADVRSYIAWLMRGMYAIDTASLETVIFPGLRLGRDPGLLA</sequence>
<dbReference type="NCBIfam" id="TIGR01409">
    <property type="entry name" value="TAT_signal_seq"/>
    <property type="match status" value="1"/>
</dbReference>
<dbReference type="PROSITE" id="PS51318">
    <property type="entry name" value="TAT"/>
    <property type="match status" value="1"/>
</dbReference>
<dbReference type="AlphaFoldDB" id="A0A1H2ZAR6"/>
<reference evidence="2" key="1">
    <citation type="submission" date="2016-10" db="EMBL/GenBank/DDBJ databases">
        <authorList>
            <person name="Varghese N."/>
            <person name="Submissions S."/>
        </authorList>
    </citation>
    <scope>NUCLEOTIDE SEQUENCE [LARGE SCALE GENOMIC DNA]</scope>
    <source>
        <strain evidence="2">DSM 26922</strain>
    </source>
</reference>
<dbReference type="InterPro" id="IPR006311">
    <property type="entry name" value="TAT_signal"/>
</dbReference>
<proteinExistence type="predicted"/>
<evidence type="ECO:0000313" key="2">
    <source>
        <dbReference type="Proteomes" id="UP000199441"/>
    </source>
</evidence>
<dbReference type="EMBL" id="FNOI01000004">
    <property type="protein sequence ID" value="SDX14425.1"/>
    <property type="molecule type" value="Genomic_DNA"/>
</dbReference>
<gene>
    <name evidence="1" type="ORF">SAMN04488001_2500</name>
</gene>
<protein>
    <submittedName>
        <fullName evidence="1">Tat (Twin-arginine translocation) pathway signal sequence</fullName>
    </submittedName>
</protein>
<dbReference type="OrthoDB" id="9779968at2"/>
<dbReference type="PANTHER" id="PTHR43737:SF1">
    <property type="entry name" value="DUF1501 DOMAIN-CONTAINING PROTEIN"/>
    <property type="match status" value="1"/>
</dbReference>
<keyword evidence="2" id="KW-1185">Reference proteome</keyword>
<dbReference type="RefSeq" id="WP_089947268.1">
    <property type="nucleotide sequence ID" value="NZ_FNOI01000004.1"/>
</dbReference>
<dbReference type="PANTHER" id="PTHR43737">
    <property type="entry name" value="BLL7424 PROTEIN"/>
    <property type="match status" value="1"/>
</dbReference>
<dbReference type="InterPro" id="IPR010869">
    <property type="entry name" value="DUF1501"/>
</dbReference>
<name>A0A1H2ZAR6_9RHOB</name>
<dbReference type="Proteomes" id="UP000199441">
    <property type="component" value="Unassembled WGS sequence"/>
</dbReference>
<accession>A0A1H2ZAR6</accession>